<dbReference type="AlphaFoldDB" id="A0A1B9B7M9"/>
<evidence type="ECO:0000256" key="2">
    <source>
        <dbReference type="ARBA" id="ARBA00023315"/>
    </source>
</evidence>
<keyword evidence="2" id="KW-0012">Acyltransferase</keyword>
<evidence type="ECO:0000313" key="4">
    <source>
        <dbReference type="EMBL" id="OCA92088.1"/>
    </source>
</evidence>
<dbReference type="PANTHER" id="PTHR43072:SF23">
    <property type="entry name" value="UPF0039 PROTEIN C11D3.02C"/>
    <property type="match status" value="1"/>
</dbReference>
<evidence type="ECO:0000313" key="5">
    <source>
        <dbReference type="Proteomes" id="UP000092578"/>
    </source>
</evidence>
<evidence type="ECO:0000259" key="3">
    <source>
        <dbReference type="PROSITE" id="PS51186"/>
    </source>
</evidence>
<dbReference type="InterPro" id="IPR000182">
    <property type="entry name" value="GNAT_dom"/>
</dbReference>
<dbReference type="RefSeq" id="WP_077247219.1">
    <property type="nucleotide sequence ID" value="NZ_MAYT01000002.1"/>
</dbReference>
<dbReference type="Proteomes" id="UP000092578">
    <property type="component" value="Unassembled WGS sequence"/>
</dbReference>
<dbReference type="PROSITE" id="PS51186">
    <property type="entry name" value="GNAT"/>
    <property type="match status" value="1"/>
</dbReference>
<organism evidence="4 5">
    <name type="scientific">Pseudobacillus wudalianchiensis</name>
    <dbReference type="NCBI Taxonomy" id="1743143"/>
    <lineage>
        <taxon>Bacteria</taxon>
        <taxon>Bacillati</taxon>
        <taxon>Bacillota</taxon>
        <taxon>Bacilli</taxon>
        <taxon>Bacillales</taxon>
        <taxon>Bacillaceae</taxon>
        <taxon>Pseudobacillus</taxon>
    </lineage>
</organism>
<proteinExistence type="predicted"/>
<dbReference type="EMBL" id="MAYT01000002">
    <property type="protein sequence ID" value="OCA92088.1"/>
    <property type="molecule type" value="Genomic_DNA"/>
</dbReference>
<evidence type="ECO:0000256" key="1">
    <source>
        <dbReference type="ARBA" id="ARBA00022679"/>
    </source>
</evidence>
<dbReference type="Pfam" id="PF00583">
    <property type="entry name" value="Acetyltransf_1"/>
    <property type="match status" value="1"/>
</dbReference>
<reference evidence="5" key="1">
    <citation type="submission" date="2016-05" db="EMBL/GenBank/DDBJ databases">
        <authorList>
            <person name="Liu B."/>
            <person name="Wang J."/>
            <person name="Zhu Y."/>
            <person name="Liu G."/>
            <person name="Chen Q."/>
            <person name="Chen Z."/>
            <person name="Lan J."/>
            <person name="Che J."/>
            <person name="Ge C."/>
            <person name="Shi H."/>
            <person name="Pan Z."/>
            <person name="Liu X."/>
        </authorList>
    </citation>
    <scope>NUCLEOTIDE SEQUENCE [LARGE SCALE GENOMIC DNA]</scope>
    <source>
        <strain evidence="5">FJAT-27215</strain>
    </source>
</reference>
<dbReference type="Gene3D" id="3.40.630.30">
    <property type="match status" value="1"/>
</dbReference>
<keyword evidence="5" id="KW-1185">Reference proteome</keyword>
<keyword evidence="1" id="KW-0808">Transferase</keyword>
<protein>
    <recommendedName>
        <fullName evidence="3">N-acetyltransferase domain-containing protein</fullName>
    </recommendedName>
</protein>
<comment type="caution">
    <text evidence="4">The sequence shown here is derived from an EMBL/GenBank/DDBJ whole genome shotgun (WGS) entry which is preliminary data.</text>
</comment>
<sequence>MIIRKANQKETDFILNFSQEVIEEGSMGYLKPSRDNIISEVFKPALENGAYYLVAEKENTLLGWILVGTNIDLYSFEEIGYLLDIYVFSPYRKSGIAKELTQEALKRLKQGHYKKVQLSIFSGNHSTALCQQFGFKEILTVFERPL</sequence>
<dbReference type="CDD" id="cd04301">
    <property type="entry name" value="NAT_SF"/>
    <property type="match status" value="1"/>
</dbReference>
<feature type="domain" description="N-acetyltransferase" evidence="3">
    <location>
        <begin position="1"/>
        <end position="146"/>
    </location>
</feature>
<dbReference type="PANTHER" id="PTHR43072">
    <property type="entry name" value="N-ACETYLTRANSFERASE"/>
    <property type="match status" value="1"/>
</dbReference>
<dbReference type="SUPFAM" id="SSF55729">
    <property type="entry name" value="Acyl-CoA N-acyltransferases (Nat)"/>
    <property type="match status" value="1"/>
</dbReference>
<name>A0A1B9B7M9_9BACI</name>
<accession>A0A1B9B7M9</accession>
<dbReference type="GO" id="GO:0016747">
    <property type="term" value="F:acyltransferase activity, transferring groups other than amino-acyl groups"/>
    <property type="evidence" value="ECO:0007669"/>
    <property type="project" value="InterPro"/>
</dbReference>
<dbReference type="InterPro" id="IPR016181">
    <property type="entry name" value="Acyl_CoA_acyltransferase"/>
</dbReference>
<gene>
    <name evidence="4" type="ORF">A8F95_18245</name>
</gene>